<comment type="caution">
    <text evidence="1">The sequence shown here is derived from an EMBL/GenBank/DDBJ whole genome shotgun (WGS) entry which is preliminary data.</text>
</comment>
<dbReference type="EMBL" id="VSSQ01034573">
    <property type="protein sequence ID" value="MPM86573.1"/>
    <property type="molecule type" value="Genomic_DNA"/>
</dbReference>
<protein>
    <submittedName>
        <fullName evidence="1">Uncharacterized protein</fullName>
    </submittedName>
</protein>
<proteinExistence type="predicted"/>
<dbReference type="AlphaFoldDB" id="A0A645DCB1"/>
<organism evidence="1">
    <name type="scientific">bioreactor metagenome</name>
    <dbReference type="NCBI Taxonomy" id="1076179"/>
    <lineage>
        <taxon>unclassified sequences</taxon>
        <taxon>metagenomes</taxon>
        <taxon>ecological metagenomes</taxon>
    </lineage>
</organism>
<sequence>MLAVAFAFDVPKLEHVEQVMEGHPIKIILVQALLNIPQLHCADEHLEGEPAAITAARAVRVCLGDNHAFEPLVLGYSVVDVVFARIPSAMIRVGTVQRKSGDDLEHVRIQRAFGIVLDHIFPRVRLCERLIDGGESAFIHRVWAGRVGVALDGLGRRIGCGG</sequence>
<reference evidence="1" key="1">
    <citation type="submission" date="2019-08" db="EMBL/GenBank/DDBJ databases">
        <authorList>
            <person name="Kucharzyk K."/>
            <person name="Murdoch R.W."/>
            <person name="Higgins S."/>
            <person name="Loffler F."/>
        </authorList>
    </citation>
    <scope>NUCLEOTIDE SEQUENCE</scope>
</reference>
<name>A0A645DCB1_9ZZZZ</name>
<evidence type="ECO:0000313" key="1">
    <source>
        <dbReference type="EMBL" id="MPM86573.1"/>
    </source>
</evidence>
<gene>
    <name evidence="1" type="ORF">SDC9_133662</name>
</gene>
<accession>A0A645DCB1</accession>